<feature type="compositionally biased region" description="Basic and acidic residues" evidence="1">
    <location>
        <begin position="24"/>
        <end position="47"/>
    </location>
</feature>
<feature type="region of interest" description="Disordered" evidence="1">
    <location>
        <begin position="1"/>
        <end position="56"/>
    </location>
</feature>
<dbReference type="HOGENOM" id="CLU_2413447_0_0_1"/>
<dbReference type="AlphaFoldDB" id="S3CJV3"/>
<proteinExistence type="predicted"/>
<evidence type="ECO:0000313" key="2">
    <source>
        <dbReference type="EMBL" id="EPE25519.1"/>
    </source>
</evidence>
<sequence length="92" mass="10431">MHMWLIPELDSRDSKSAFPYSHTTAHEQEKPVIPTQEERSDRTRGEVEVGESSTPVVNSLETGKLKKTKSGKSSRVLKFLSGNYEKKVERPT</sequence>
<dbReference type="Proteomes" id="UP000016922">
    <property type="component" value="Unassembled WGS sequence"/>
</dbReference>
<organism evidence="2 3">
    <name type="scientific">Glarea lozoyensis (strain ATCC 20868 / MF5171)</name>
    <dbReference type="NCBI Taxonomy" id="1116229"/>
    <lineage>
        <taxon>Eukaryota</taxon>
        <taxon>Fungi</taxon>
        <taxon>Dikarya</taxon>
        <taxon>Ascomycota</taxon>
        <taxon>Pezizomycotina</taxon>
        <taxon>Leotiomycetes</taxon>
        <taxon>Helotiales</taxon>
        <taxon>Helotiaceae</taxon>
        <taxon>Glarea</taxon>
    </lineage>
</organism>
<name>S3CJV3_GLAL2</name>
<keyword evidence="3" id="KW-1185">Reference proteome</keyword>
<accession>S3CJV3</accession>
<gene>
    <name evidence="2" type="ORF">GLAREA_01431</name>
</gene>
<dbReference type="KEGG" id="glz:GLAREA_01431"/>
<reference evidence="2 3" key="1">
    <citation type="journal article" date="2013" name="BMC Genomics">
        <title>Genomics-driven discovery of the pneumocandin biosynthetic gene cluster in the fungus Glarea lozoyensis.</title>
        <authorList>
            <person name="Chen L."/>
            <person name="Yue Q."/>
            <person name="Zhang X."/>
            <person name="Xiang M."/>
            <person name="Wang C."/>
            <person name="Li S."/>
            <person name="Che Y."/>
            <person name="Ortiz-Lopez F.J."/>
            <person name="Bills G.F."/>
            <person name="Liu X."/>
            <person name="An Z."/>
        </authorList>
    </citation>
    <scope>NUCLEOTIDE SEQUENCE [LARGE SCALE GENOMIC DNA]</scope>
    <source>
        <strain evidence="3">ATCC 20868 / MF5171</strain>
    </source>
</reference>
<evidence type="ECO:0000313" key="3">
    <source>
        <dbReference type="Proteomes" id="UP000016922"/>
    </source>
</evidence>
<dbReference type="EMBL" id="KE145371">
    <property type="protein sequence ID" value="EPE25519.1"/>
    <property type="molecule type" value="Genomic_DNA"/>
</dbReference>
<dbReference type="GeneID" id="19460489"/>
<protein>
    <submittedName>
        <fullName evidence="2">Uncharacterized protein</fullName>
    </submittedName>
</protein>
<dbReference type="RefSeq" id="XP_008086838.1">
    <property type="nucleotide sequence ID" value="XM_008088647.1"/>
</dbReference>
<evidence type="ECO:0000256" key="1">
    <source>
        <dbReference type="SAM" id="MobiDB-lite"/>
    </source>
</evidence>